<dbReference type="RefSeq" id="WP_022528735.1">
    <property type="nucleotide sequence ID" value="NZ_KI271584.1"/>
</dbReference>
<gene>
    <name evidence="1" type="ORF">L248_1868</name>
</gene>
<dbReference type="EMBL" id="KI271584">
    <property type="protein sequence ID" value="ERL65792.1"/>
    <property type="molecule type" value="Genomic_DNA"/>
</dbReference>
<evidence type="ECO:0000313" key="1">
    <source>
        <dbReference type="EMBL" id="ERL65792.1"/>
    </source>
</evidence>
<dbReference type="eggNOG" id="ENOG5030BC6">
    <property type="taxonomic scope" value="Bacteria"/>
</dbReference>
<dbReference type="HOGENOM" id="CLU_2437173_0_0_9"/>
<evidence type="ECO:0000313" key="2">
    <source>
        <dbReference type="Proteomes" id="UP000030647"/>
    </source>
</evidence>
<organism evidence="1 2">
    <name type="scientific">Schleiferilactobacillus shenzhenensis LY-73</name>
    <dbReference type="NCBI Taxonomy" id="1231336"/>
    <lineage>
        <taxon>Bacteria</taxon>
        <taxon>Bacillati</taxon>
        <taxon>Bacillota</taxon>
        <taxon>Bacilli</taxon>
        <taxon>Lactobacillales</taxon>
        <taxon>Lactobacillaceae</taxon>
        <taxon>Schleiferilactobacillus</taxon>
    </lineage>
</organism>
<dbReference type="STRING" id="1231336.L248_1868"/>
<keyword evidence="2" id="KW-1185">Reference proteome</keyword>
<protein>
    <submittedName>
        <fullName evidence="1">Uncharacterized protein</fullName>
    </submittedName>
</protein>
<dbReference type="AlphaFoldDB" id="U4TWN9"/>
<accession>U4TWN9</accession>
<dbReference type="Proteomes" id="UP000030647">
    <property type="component" value="Unassembled WGS sequence"/>
</dbReference>
<proteinExistence type="predicted"/>
<name>U4TWN9_9LACO</name>
<dbReference type="OrthoDB" id="2332893at2"/>
<sequence>MKKIEKKDIVFGSEYWQRMRSLPHFNQARQIIPAMIRHGLSGDEVLSFTGLTEHEFAAMLAGDGAYTDADYQALMAQIKAHGDEPVRKND</sequence>
<reference evidence="2" key="1">
    <citation type="journal article" date="2013" name="Genome Announc.">
        <title>Whole-Genome Sequencing of Lactobacillus shenzhenensis Strain LY-73T.</title>
        <authorList>
            <person name="Lin Z."/>
            <person name="Liu Z."/>
            <person name="Yang R."/>
            <person name="Zou Y."/>
            <person name="Wan D."/>
            <person name="Chen J."/>
            <person name="Guo M."/>
            <person name="Zhao J."/>
            <person name="Fang C."/>
            <person name="Yang R."/>
            <person name="Liu F."/>
        </authorList>
    </citation>
    <scope>NUCLEOTIDE SEQUENCE [LARGE SCALE GENOMIC DNA]</scope>
    <source>
        <strain evidence="2">LY-73</strain>
    </source>
</reference>